<reference evidence="9" key="1">
    <citation type="journal article" date="2020" name="Appl. Environ. Microbiol.">
        <title>Diazotrophic Anaeromyxobacter Isolates from Soils.</title>
        <authorList>
            <person name="Masuda Y."/>
            <person name="Yamanaka H."/>
            <person name="Xu Z.X."/>
            <person name="Shiratori Y."/>
            <person name="Aono T."/>
            <person name="Amachi S."/>
            <person name="Senoo K."/>
            <person name="Itoh H."/>
        </authorList>
    </citation>
    <scope>NUCLEOTIDE SEQUENCE [LARGE SCALE GENOMIC DNA]</scope>
    <source>
        <strain evidence="9">R267</strain>
    </source>
</reference>
<protein>
    <recommendedName>
        <fullName evidence="10">Flagellar protein</fullName>
    </recommendedName>
</protein>
<dbReference type="AlphaFoldDB" id="A0A7I9VTC4"/>
<evidence type="ECO:0000256" key="2">
    <source>
        <dbReference type="ARBA" id="ARBA00022475"/>
    </source>
</evidence>
<feature type="transmembrane region" description="Helical" evidence="7">
    <location>
        <begin position="67"/>
        <end position="84"/>
    </location>
</feature>
<evidence type="ECO:0000256" key="6">
    <source>
        <dbReference type="SAM" id="MobiDB-lite"/>
    </source>
</evidence>
<evidence type="ECO:0000256" key="1">
    <source>
        <dbReference type="ARBA" id="ARBA00004236"/>
    </source>
</evidence>
<evidence type="ECO:0000256" key="7">
    <source>
        <dbReference type="SAM" id="Phobius"/>
    </source>
</evidence>
<accession>A0A7I9VTC4</accession>
<keyword evidence="2" id="KW-1003">Cell membrane</keyword>
<keyword evidence="3 7" id="KW-0812">Transmembrane</keyword>
<gene>
    <name evidence="8" type="ORF">AMYX_39380</name>
</gene>
<keyword evidence="4 7" id="KW-1133">Transmembrane helix</keyword>
<evidence type="ECO:0000256" key="5">
    <source>
        <dbReference type="ARBA" id="ARBA00023136"/>
    </source>
</evidence>
<dbReference type="InterPro" id="IPR022781">
    <property type="entry name" value="Flagellar_biosynth_FliO"/>
</dbReference>
<dbReference type="EMBL" id="BJTG01000011">
    <property type="protein sequence ID" value="GEJ59197.1"/>
    <property type="molecule type" value="Genomic_DNA"/>
</dbReference>
<dbReference type="RefSeq" id="WP_176068458.1">
    <property type="nucleotide sequence ID" value="NZ_BJTG01000011.1"/>
</dbReference>
<feature type="region of interest" description="Disordered" evidence="6">
    <location>
        <begin position="1"/>
        <end position="40"/>
    </location>
</feature>
<dbReference type="GO" id="GO:0016020">
    <property type="term" value="C:membrane"/>
    <property type="evidence" value="ECO:0007669"/>
    <property type="project" value="InterPro"/>
</dbReference>
<evidence type="ECO:0008006" key="10">
    <source>
        <dbReference type="Google" id="ProtNLM"/>
    </source>
</evidence>
<dbReference type="Pfam" id="PF04347">
    <property type="entry name" value="FliO"/>
    <property type="match status" value="1"/>
</dbReference>
<comment type="subcellular location">
    <subcellularLocation>
        <location evidence="1">Cell membrane</location>
    </subcellularLocation>
</comment>
<name>A0A7I9VTC4_9BACT</name>
<dbReference type="Proteomes" id="UP000503640">
    <property type="component" value="Unassembled WGS sequence"/>
</dbReference>
<feature type="region of interest" description="Disordered" evidence="6">
    <location>
        <begin position="134"/>
        <end position="158"/>
    </location>
</feature>
<evidence type="ECO:0000313" key="8">
    <source>
        <dbReference type="EMBL" id="GEJ59197.1"/>
    </source>
</evidence>
<sequence length="219" mass="21639">MASTATPTPTAIPTSTSTATATPTSTSPASEAPGQAAGSAEAAGSALTALPGYPATLPSSSFSPGPFAAGLLLAAMAAAAFVMARRRRAVPRLVQVLEQTSLGPKRALVVARLGDELLVLGSSEGGIALLATRPATSTSTSTSTATATSTSTSTANANANGASAAGLARAVPLAGAAVDLLARLKRRAPGRSFDATLAESVEDVELRRKLAQGQRGSVR</sequence>
<keyword evidence="5 7" id="KW-0472">Membrane</keyword>
<evidence type="ECO:0000313" key="9">
    <source>
        <dbReference type="Proteomes" id="UP000503640"/>
    </source>
</evidence>
<organism evidence="8 9">
    <name type="scientific">Anaeromyxobacter diazotrophicus</name>
    <dbReference type="NCBI Taxonomy" id="2590199"/>
    <lineage>
        <taxon>Bacteria</taxon>
        <taxon>Pseudomonadati</taxon>
        <taxon>Myxococcota</taxon>
        <taxon>Myxococcia</taxon>
        <taxon>Myxococcales</taxon>
        <taxon>Cystobacterineae</taxon>
        <taxon>Anaeromyxobacteraceae</taxon>
        <taxon>Anaeromyxobacter</taxon>
    </lineage>
</organism>
<dbReference type="GO" id="GO:0044781">
    <property type="term" value="P:bacterial-type flagellum organization"/>
    <property type="evidence" value="ECO:0007669"/>
    <property type="project" value="InterPro"/>
</dbReference>
<comment type="caution">
    <text evidence="8">The sequence shown here is derived from an EMBL/GenBank/DDBJ whole genome shotgun (WGS) entry which is preliminary data.</text>
</comment>
<evidence type="ECO:0000256" key="3">
    <source>
        <dbReference type="ARBA" id="ARBA00022692"/>
    </source>
</evidence>
<evidence type="ECO:0000256" key="4">
    <source>
        <dbReference type="ARBA" id="ARBA00022989"/>
    </source>
</evidence>
<keyword evidence="9" id="KW-1185">Reference proteome</keyword>
<proteinExistence type="predicted"/>